<comment type="similarity">
    <text evidence="2">Belongs to the autoinducer-2 exporter (AI-2E) (TC 2.A.86) family.</text>
</comment>
<feature type="transmembrane region" description="Helical" evidence="6">
    <location>
        <begin position="58"/>
        <end position="77"/>
    </location>
</feature>
<dbReference type="Pfam" id="PF01594">
    <property type="entry name" value="AI-2E_transport"/>
    <property type="match status" value="1"/>
</dbReference>
<sequence>MTAYLCARIHWRPHLNADLEPAAFPSRQFRETRKHIVFTIALLVLLGVFWTIRHVLGIVYLSGLFAVVLNPIVTKIGKIRIREKHLPKAAAVTVLVVVLFTAITLFFWIGMPPVVRDFRNFLNDLPSRIPTLISKLHKVPMADKIGMNDLNNQITGSLGHFASYVVSSLPTWAEHLLDILTAVILTVYFILEGEEVYKFFLSLVIPKSRVRLANTLLIAEERVSRWLLGQLLLMACVAAYSIIAFRIINVRYYILLGLMMGLTNIIPVAGNLVTILLVALIAAADSWTKCGLVFAAYAIYVQFENAFLTPRIMKSSVDLMGVSVLIALLCGTAISGIPGALIAVPTAAVIVVFADEYLVQHEDPERLSVLD</sequence>
<accession>I3ZJP4</accession>
<proteinExistence type="inferred from homology"/>
<organism evidence="7 8">
    <name type="scientific">Terriglobus roseus (strain DSM 18391 / NRRL B-41598 / KBS 63)</name>
    <dbReference type="NCBI Taxonomy" id="926566"/>
    <lineage>
        <taxon>Bacteria</taxon>
        <taxon>Pseudomonadati</taxon>
        <taxon>Acidobacteriota</taxon>
        <taxon>Terriglobia</taxon>
        <taxon>Terriglobales</taxon>
        <taxon>Acidobacteriaceae</taxon>
        <taxon>Terriglobus</taxon>
    </lineage>
</organism>
<evidence type="ECO:0000256" key="2">
    <source>
        <dbReference type="ARBA" id="ARBA00009773"/>
    </source>
</evidence>
<feature type="transmembrane region" description="Helical" evidence="6">
    <location>
        <begin position="89"/>
        <end position="111"/>
    </location>
</feature>
<dbReference type="eggNOG" id="COG0628">
    <property type="taxonomic scope" value="Bacteria"/>
</dbReference>
<evidence type="ECO:0000256" key="1">
    <source>
        <dbReference type="ARBA" id="ARBA00004141"/>
    </source>
</evidence>
<keyword evidence="8" id="KW-1185">Reference proteome</keyword>
<feature type="transmembrane region" description="Helical" evidence="6">
    <location>
        <begin position="290"/>
        <end position="308"/>
    </location>
</feature>
<feature type="transmembrane region" description="Helical" evidence="6">
    <location>
        <begin position="320"/>
        <end position="353"/>
    </location>
</feature>
<evidence type="ECO:0000256" key="6">
    <source>
        <dbReference type="SAM" id="Phobius"/>
    </source>
</evidence>
<dbReference type="HOGENOM" id="CLU_031275_8_1_0"/>
<dbReference type="RefSeq" id="WP_014786723.1">
    <property type="nucleotide sequence ID" value="NC_018014.1"/>
</dbReference>
<reference evidence="7 8" key="1">
    <citation type="submission" date="2012-06" db="EMBL/GenBank/DDBJ databases">
        <title>Complete genome of Terriglobus roseus DSM 18391.</title>
        <authorList>
            <consortium name="US DOE Joint Genome Institute (JGI-PGF)"/>
            <person name="Lucas S."/>
            <person name="Copeland A."/>
            <person name="Lapidus A."/>
            <person name="Glavina del Rio T."/>
            <person name="Dalin E."/>
            <person name="Tice H."/>
            <person name="Bruce D."/>
            <person name="Goodwin L."/>
            <person name="Pitluck S."/>
            <person name="Peters L."/>
            <person name="Mikhailova N."/>
            <person name="Munk A.C.C."/>
            <person name="Kyrpides N."/>
            <person name="Mavromatis K."/>
            <person name="Ivanova N."/>
            <person name="Brettin T."/>
            <person name="Detter J.C."/>
            <person name="Han C."/>
            <person name="Larimer F."/>
            <person name="Land M."/>
            <person name="Hauser L."/>
            <person name="Markowitz V."/>
            <person name="Cheng J.-F."/>
            <person name="Hugenholtz P."/>
            <person name="Woyke T."/>
            <person name="Wu D."/>
            <person name="Brambilla E."/>
            <person name="Klenk H.-P."/>
            <person name="Eisen J.A."/>
        </authorList>
    </citation>
    <scope>NUCLEOTIDE SEQUENCE [LARGE SCALE GENOMIC DNA]</scope>
    <source>
        <strain evidence="8">DSM 18391 / NRRL B-41598 / KBS 63</strain>
    </source>
</reference>
<name>I3ZJP4_TERRK</name>
<keyword evidence="5 6" id="KW-0472">Membrane</keyword>
<feature type="transmembrane region" description="Helical" evidence="6">
    <location>
        <begin position="254"/>
        <end position="283"/>
    </location>
</feature>
<dbReference type="InterPro" id="IPR002549">
    <property type="entry name" value="AI-2E-like"/>
</dbReference>
<comment type="subcellular location">
    <subcellularLocation>
        <location evidence="1">Membrane</location>
        <topology evidence="1">Multi-pass membrane protein</topology>
    </subcellularLocation>
</comment>
<dbReference type="Proteomes" id="UP000006056">
    <property type="component" value="Chromosome"/>
</dbReference>
<dbReference type="AlphaFoldDB" id="I3ZJP4"/>
<evidence type="ECO:0000313" key="8">
    <source>
        <dbReference type="Proteomes" id="UP000006056"/>
    </source>
</evidence>
<dbReference type="GO" id="GO:0055085">
    <property type="term" value="P:transmembrane transport"/>
    <property type="evidence" value="ECO:0007669"/>
    <property type="project" value="TreeGrafter"/>
</dbReference>
<evidence type="ECO:0000256" key="4">
    <source>
        <dbReference type="ARBA" id="ARBA00022989"/>
    </source>
</evidence>
<evidence type="ECO:0000313" key="7">
    <source>
        <dbReference type="EMBL" id="AFL89462.1"/>
    </source>
</evidence>
<feature type="transmembrane region" description="Helical" evidence="6">
    <location>
        <begin position="35"/>
        <end position="52"/>
    </location>
</feature>
<evidence type="ECO:0000256" key="3">
    <source>
        <dbReference type="ARBA" id="ARBA00022692"/>
    </source>
</evidence>
<gene>
    <name evidence="7" type="ordered locus">Terro_3244</name>
</gene>
<protein>
    <submittedName>
        <fullName evidence="7">Putative permease</fullName>
    </submittedName>
</protein>
<keyword evidence="4 6" id="KW-1133">Transmembrane helix</keyword>
<dbReference type="EMBL" id="CP003379">
    <property type="protein sequence ID" value="AFL89462.1"/>
    <property type="molecule type" value="Genomic_DNA"/>
</dbReference>
<feature type="transmembrane region" description="Helical" evidence="6">
    <location>
        <begin position="226"/>
        <end position="248"/>
    </location>
</feature>
<keyword evidence="3 6" id="KW-0812">Transmembrane</keyword>
<dbReference type="PANTHER" id="PTHR21716">
    <property type="entry name" value="TRANSMEMBRANE PROTEIN"/>
    <property type="match status" value="1"/>
</dbReference>
<dbReference type="PANTHER" id="PTHR21716:SF62">
    <property type="entry name" value="TRANSPORT PROTEIN YDBI-RELATED"/>
    <property type="match status" value="1"/>
</dbReference>
<dbReference type="GO" id="GO:0016020">
    <property type="term" value="C:membrane"/>
    <property type="evidence" value="ECO:0007669"/>
    <property type="project" value="UniProtKB-SubCell"/>
</dbReference>
<evidence type="ECO:0000256" key="5">
    <source>
        <dbReference type="ARBA" id="ARBA00023136"/>
    </source>
</evidence>
<dbReference type="KEGG" id="trs:Terro_3244"/>
<dbReference type="STRING" id="926566.Terro_3244"/>